<proteinExistence type="predicted"/>
<evidence type="ECO:0000313" key="3">
    <source>
        <dbReference type="Proteomes" id="UP000193355"/>
    </source>
</evidence>
<dbReference type="STRING" id="561720.SAMN06275492_11017"/>
<evidence type="ECO:0000259" key="1">
    <source>
        <dbReference type="Pfam" id="PF10105"/>
    </source>
</evidence>
<protein>
    <submittedName>
        <fullName evidence="2">Radical SAM-linked protein</fullName>
    </submittedName>
</protein>
<dbReference type="Proteomes" id="UP000193355">
    <property type="component" value="Unassembled WGS sequence"/>
</dbReference>
<dbReference type="RefSeq" id="WP_159448239.1">
    <property type="nucleotide sequence ID" value="NZ_FXBB01000010.1"/>
</dbReference>
<dbReference type="AlphaFoldDB" id="A0A1X7J9L1"/>
<dbReference type="EMBL" id="FXBB01000010">
    <property type="protein sequence ID" value="SMG24309.1"/>
    <property type="molecule type" value="Genomic_DNA"/>
</dbReference>
<accession>A0A1X7J9L1</accession>
<sequence>MARVRMLFSKRGPFCFIRHVDLPQILSRSARRAGMAIDQTEGFSPHPKISLGPALPVGVVACAEPGEIWFSNWNPEDLDRFNSCLPEGLSVLAWEEVEGKALNKLCDAGEYLVRPQKEAVFRDLVQLLENKDPWDGLLYSWLPTSTEVKLTIGDPSQNGPGKIVKALVGENIIQGWTDIRIARLSVGLWDGDSKSVKHLISSYSGGI</sequence>
<dbReference type="NCBIfam" id="TIGR03936">
    <property type="entry name" value="sam_1_link_chp"/>
    <property type="match status" value="1"/>
</dbReference>
<evidence type="ECO:0000313" key="2">
    <source>
        <dbReference type="EMBL" id="SMG24309.1"/>
    </source>
</evidence>
<dbReference type="Pfam" id="PF10105">
    <property type="entry name" value="DUF2344"/>
    <property type="match status" value="1"/>
</dbReference>
<dbReference type="OrthoDB" id="9780488at2"/>
<feature type="domain" description="DUF2344" evidence="1">
    <location>
        <begin position="3"/>
        <end position="125"/>
    </location>
</feature>
<name>A0A1X7J9L1_9BACT</name>
<gene>
    <name evidence="2" type="ORF">SAMN06275492_11017</name>
</gene>
<organism evidence="2 3">
    <name type="scientific">Dethiosulfovibrio salsuginis</name>
    <dbReference type="NCBI Taxonomy" id="561720"/>
    <lineage>
        <taxon>Bacteria</taxon>
        <taxon>Thermotogati</taxon>
        <taxon>Synergistota</taxon>
        <taxon>Synergistia</taxon>
        <taxon>Synergistales</taxon>
        <taxon>Dethiosulfovibrionaceae</taxon>
        <taxon>Dethiosulfovibrio</taxon>
    </lineage>
</organism>
<dbReference type="InterPro" id="IPR018768">
    <property type="entry name" value="DUF2344"/>
</dbReference>
<reference evidence="3" key="1">
    <citation type="submission" date="2017-04" db="EMBL/GenBank/DDBJ databases">
        <authorList>
            <person name="Varghese N."/>
            <person name="Submissions S."/>
        </authorList>
    </citation>
    <scope>NUCLEOTIDE SEQUENCE [LARGE SCALE GENOMIC DNA]</scope>
    <source>
        <strain evidence="3">USBA 82</strain>
    </source>
</reference>
<keyword evidence="3" id="KW-1185">Reference proteome</keyword>